<protein>
    <submittedName>
        <fullName evidence="2">Uncharacterized protein MANES_02G172200</fullName>
    </submittedName>
</protein>
<accession>A0A2P2JRB0</accession>
<reference evidence="2" key="1">
    <citation type="submission" date="2018-02" db="EMBL/GenBank/DDBJ databases">
        <title>Rhizophora mucronata_Transcriptome.</title>
        <authorList>
            <person name="Meera S.P."/>
            <person name="Sreeshan A."/>
            <person name="Augustine A."/>
        </authorList>
    </citation>
    <scope>NUCLEOTIDE SEQUENCE</scope>
    <source>
        <tissue evidence="2">Leaf</tissue>
    </source>
</reference>
<evidence type="ECO:0000313" key="2">
    <source>
        <dbReference type="EMBL" id="MBW95999.1"/>
    </source>
</evidence>
<dbReference type="EMBL" id="GGEC01015516">
    <property type="protein sequence ID" value="MBW95999.1"/>
    <property type="molecule type" value="Transcribed_RNA"/>
</dbReference>
<evidence type="ECO:0000256" key="1">
    <source>
        <dbReference type="SAM" id="MobiDB-lite"/>
    </source>
</evidence>
<feature type="compositionally biased region" description="Polar residues" evidence="1">
    <location>
        <begin position="9"/>
        <end position="26"/>
    </location>
</feature>
<sequence>MPRYPGGWESSTNSGAGDTNVSSAGPINNGGVTLLTSLFKITRCTTLLYLPFVKISRKSATLQAIQSGLMFTLSHWPLCSNCRPPLVFWVTRVKRPVSLCST</sequence>
<feature type="region of interest" description="Disordered" evidence="1">
    <location>
        <begin position="1"/>
        <end position="26"/>
    </location>
</feature>
<dbReference type="AlphaFoldDB" id="A0A2P2JRB0"/>
<name>A0A2P2JRB0_RHIMU</name>
<proteinExistence type="predicted"/>
<organism evidence="2">
    <name type="scientific">Rhizophora mucronata</name>
    <name type="common">Asiatic mangrove</name>
    <dbReference type="NCBI Taxonomy" id="61149"/>
    <lineage>
        <taxon>Eukaryota</taxon>
        <taxon>Viridiplantae</taxon>
        <taxon>Streptophyta</taxon>
        <taxon>Embryophyta</taxon>
        <taxon>Tracheophyta</taxon>
        <taxon>Spermatophyta</taxon>
        <taxon>Magnoliopsida</taxon>
        <taxon>eudicotyledons</taxon>
        <taxon>Gunneridae</taxon>
        <taxon>Pentapetalae</taxon>
        <taxon>rosids</taxon>
        <taxon>fabids</taxon>
        <taxon>Malpighiales</taxon>
        <taxon>Rhizophoraceae</taxon>
        <taxon>Rhizophora</taxon>
    </lineage>
</organism>